<evidence type="ECO:0000256" key="5">
    <source>
        <dbReference type="ARBA" id="ARBA00023004"/>
    </source>
</evidence>
<dbReference type="InterPro" id="IPR036396">
    <property type="entry name" value="Cyt_P450_sf"/>
</dbReference>
<evidence type="ECO:0000256" key="4">
    <source>
        <dbReference type="ARBA" id="ARBA00023002"/>
    </source>
</evidence>
<evidence type="ECO:0008006" key="11">
    <source>
        <dbReference type="Google" id="ProtNLM"/>
    </source>
</evidence>
<dbReference type="OrthoDB" id="2789670at2759"/>
<dbReference type="AlphaFoldDB" id="A0A7R9LAR7"/>
<keyword evidence="4 8" id="KW-0560">Oxidoreductase</keyword>
<dbReference type="PANTHER" id="PTHR24302">
    <property type="entry name" value="CYTOCHROME P450 FAMILY 3"/>
    <property type="match status" value="1"/>
</dbReference>
<dbReference type="InterPro" id="IPR017972">
    <property type="entry name" value="Cyt_P450_CS"/>
</dbReference>
<evidence type="ECO:0000313" key="9">
    <source>
        <dbReference type="EMBL" id="CAD7638217.1"/>
    </source>
</evidence>
<dbReference type="PROSITE" id="PS00086">
    <property type="entry name" value="CYTOCHROME_P450"/>
    <property type="match status" value="1"/>
</dbReference>
<proteinExistence type="inferred from homology"/>
<evidence type="ECO:0000256" key="6">
    <source>
        <dbReference type="ARBA" id="ARBA00023033"/>
    </source>
</evidence>
<protein>
    <recommendedName>
        <fullName evidence="11">Cytochrome P450</fullName>
    </recommendedName>
</protein>
<keyword evidence="3 8" id="KW-0479">Metal-binding</keyword>
<dbReference type="EMBL" id="CAJPVJ010000199">
    <property type="protein sequence ID" value="CAG2161676.1"/>
    <property type="molecule type" value="Genomic_DNA"/>
</dbReference>
<dbReference type="InterPro" id="IPR001128">
    <property type="entry name" value="Cyt_P450"/>
</dbReference>
<dbReference type="EMBL" id="OC915024">
    <property type="protein sequence ID" value="CAD7638217.1"/>
    <property type="molecule type" value="Genomic_DNA"/>
</dbReference>
<dbReference type="GO" id="GO:0008395">
    <property type="term" value="F:steroid hydroxylase activity"/>
    <property type="evidence" value="ECO:0007669"/>
    <property type="project" value="TreeGrafter"/>
</dbReference>
<dbReference type="PANTHER" id="PTHR24302:SF15">
    <property type="entry name" value="FATTY-ACID PEROXYGENASE"/>
    <property type="match status" value="1"/>
</dbReference>
<evidence type="ECO:0000256" key="3">
    <source>
        <dbReference type="ARBA" id="ARBA00022723"/>
    </source>
</evidence>
<dbReference type="InterPro" id="IPR050705">
    <property type="entry name" value="Cytochrome_P450_3A"/>
</dbReference>
<gene>
    <name evidence="9" type="ORF">ONB1V03_LOCUS1280</name>
</gene>
<organism evidence="9">
    <name type="scientific">Oppiella nova</name>
    <dbReference type="NCBI Taxonomy" id="334625"/>
    <lineage>
        <taxon>Eukaryota</taxon>
        <taxon>Metazoa</taxon>
        <taxon>Ecdysozoa</taxon>
        <taxon>Arthropoda</taxon>
        <taxon>Chelicerata</taxon>
        <taxon>Arachnida</taxon>
        <taxon>Acari</taxon>
        <taxon>Acariformes</taxon>
        <taxon>Sarcoptiformes</taxon>
        <taxon>Oribatida</taxon>
        <taxon>Brachypylina</taxon>
        <taxon>Oppioidea</taxon>
        <taxon>Oppiidae</taxon>
        <taxon>Oppiella</taxon>
    </lineage>
</organism>
<accession>A0A7R9LAR7</accession>
<evidence type="ECO:0000256" key="8">
    <source>
        <dbReference type="RuleBase" id="RU000461"/>
    </source>
</evidence>
<evidence type="ECO:0000256" key="1">
    <source>
        <dbReference type="ARBA" id="ARBA00010617"/>
    </source>
</evidence>
<dbReference type="GO" id="GO:0020037">
    <property type="term" value="F:heme binding"/>
    <property type="evidence" value="ECO:0007669"/>
    <property type="project" value="InterPro"/>
</dbReference>
<evidence type="ECO:0000256" key="7">
    <source>
        <dbReference type="ARBA" id="ARBA00043906"/>
    </source>
</evidence>
<dbReference type="Pfam" id="PF00067">
    <property type="entry name" value="p450"/>
    <property type="match status" value="1"/>
</dbReference>
<keyword evidence="5 8" id="KW-0408">Iron</keyword>
<dbReference type="GO" id="GO:0016705">
    <property type="term" value="F:oxidoreductase activity, acting on paired donors, with incorporation or reduction of molecular oxygen"/>
    <property type="evidence" value="ECO:0007669"/>
    <property type="project" value="InterPro"/>
</dbReference>
<reference evidence="9" key="1">
    <citation type="submission" date="2020-11" db="EMBL/GenBank/DDBJ databases">
        <authorList>
            <person name="Tran Van P."/>
        </authorList>
    </citation>
    <scope>NUCLEOTIDE SEQUENCE</scope>
</reference>
<sequence length="199" mass="23074">MGNKSNKVSEEGHRNKEDKSLYLSSDKFEFYPERFMPENRDQLVPYTYLPFGLGPRNCVGMRFSLMEVKTAVAHLVNKFIFVKTPATKPLTNDMMKKLHLIVNYGDLKVGIELRTPTFMGREPALTVADPELVKDIMIKDFNVFINRRDMGSMDEILDHALTVVKDDDWKRLRSILEKAAKDEKEIEMKELMGNYTMDD</sequence>
<dbReference type="Proteomes" id="UP000728032">
    <property type="component" value="Unassembled WGS sequence"/>
</dbReference>
<comment type="function">
    <text evidence="7">Cytochromes P450 are a group of heme-thiolate monooxygenases. They oxidize a variety of structurally unrelated compounds, including steroids, fatty acids, and xenobiotics.</text>
</comment>
<keyword evidence="6 8" id="KW-0503">Monooxygenase</keyword>
<dbReference type="GO" id="GO:0005506">
    <property type="term" value="F:iron ion binding"/>
    <property type="evidence" value="ECO:0007669"/>
    <property type="project" value="InterPro"/>
</dbReference>
<evidence type="ECO:0000256" key="2">
    <source>
        <dbReference type="ARBA" id="ARBA00022617"/>
    </source>
</evidence>
<dbReference type="Gene3D" id="1.10.630.10">
    <property type="entry name" value="Cytochrome P450"/>
    <property type="match status" value="2"/>
</dbReference>
<keyword evidence="2 8" id="KW-0349">Heme</keyword>
<dbReference type="SUPFAM" id="SSF48264">
    <property type="entry name" value="Cytochrome P450"/>
    <property type="match status" value="2"/>
</dbReference>
<name>A0A7R9LAR7_9ACAR</name>
<comment type="similarity">
    <text evidence="1 8">Belongs to the cytochrome P450 family.</text>
</comment>
<keyword evidence="10" id="KW-1185">Reference proteome</keyword>
<evidence type="ECO:0000313" key="10">
    <source>
        <dbReference type="Proteomes" id="UP000728032"/>
    </source>
</evidence>